<dbReference type="Pfam" id="PF03992">
    <property type="entry name" value="ABM"/>
    <property type="match status" value="1"/>
</dbReference>
<dbReference type="EMBL" id="WRPP01000006">
    <property type="protein sequence ID" value="MVU81225.1"/>
    <property type="molecule type" value="Genomic_DNA"/>
</dbReference>
<sequence length="100" mass="10745">MAQVALLSRVRVKAGRGEEFVAAMKGVLAGAEEEAGTLLYVLQRARDDAESFWVSEIYADDAALEIHRRSAAMEAARPVLTELIETAESLVGDVVAAKGR</sequence>
<evidence type="ECO:0000313" key="3">
    <source>
        <dbReference type="Proteomes" id="UP000466794"/>
    </source>
</evidence>
<proteinExistence type="predicted"/>
<dbReference type="Proteomes" id="UP000466794">
    <property type="component" value="Unassembled WGS sequence"/>
</dbReference>
<feature type="domain" description="ABM" evidence="1">
    <location>
        <begin position="4"/>
        <end position="92"/>
    </location>
</feature>
<dbReference type="GO" id="GO:0016491">
    <property type="term" value="F:oxidoreductase activity"/>
    <property type="evidence" value="ECO:0007669"/>
    <property type="project" value="TreeGrafter"/>
</dbReference>
<protein>
    <recommendedName>
        <fullName evidence="1">ABM domain-containing protein</fullName>
    </recommendedName>
</protein>
<dbReference type="GO" id="GO:0005829">
    <property type="term" value="C:cytosol"/>
    <property type="evidence" value="ECO:0007669"/>
    <property type="project" value="TreeGrafter"/>
</dbReference>
<dbReference type="RefSeq" id="WP_157390839.1">
    <property type="nucleotide sequence ID" value="NZ_WRPP01000006.1"/>
</dbReference>
<dbReference type="PANTHER" id="PTHR33336:SF3">
    <property type="entry name" value="ABM DOMAIN-CONTAINING PROTEIN"/>
    <property type="match status" value="1"/>
</dbReference>
<evidence type="ECO:0000259" key="1">
    <source>
        <dbReference type="PROSITE" id="PS51725"/>
    </source>
</evidence>
<keyword evidence="3" id="KW-1185">Reference proteome</keyword>
<name>A0A7K1V3N0_9NOCA</name>
<organism evidence="2 3">
    <name type="scientific">Nocardia terrae</name>
    <dbReference type="NCBI Taxonomy" id="2675851"/>
    <lineage>
        <taxon>Bacteria</taxon>
        <taxon>Bacillati</taxon>
        <taxon>Actinomycetota</taxon>
        <taxon>Actinomycetes</taxon>
        <taxon>Mycobacteriales</taxon>
        <taxon>Nocardiaceae</taxon>
        <taxon>Nocardia</taxon>
    </lineage>
</organism>
<dbReference type="InterPro" id="IPR050744">
    <property type="entry name" value="AI-2_Isomerase_LsrG"/>
</dbReference>
<dbReference type="AlphaFoldDB" id="A0A7K1V3N0"/>
<dbReference type="PANTHER" id="PTHR33336">
    <property type="entry name" value="QUINOL MONOOXYGENASE YGIN-RELATED"/>
    <property type="match status" value="1"/>
</dbReference>
<dbReference type="PROSITE" id="PS51725">
    <property type="entry name" value="ABM"/>
    <property type="match status" value="1"/>
</dbReference>
<evidence type="ECO:0000313" key="2">
    <source>
        <dbReference type="EMBL" id="MVU81225.1"/>
    </source>
</evidence>
<reference evidence="2 3" key="1">
    <citation type="submission" date="2019-12" db="EMBL/GenBank/DDBJ databases">
        <title>Nocardia sp. nov. ET3-3 isolated from soil.</title>
        <authorList>
            <person name="Kanchanasin P."/>
            <person name="Tanasupawat S."/>
            <person name="Yuki M."/>
            <person name="Kudo T."/>
        </authorList>
    </citation>
    <scope>NUCLEOTIDE SEQUENCE [LARGE SCALE GENOMIC DNA]</scope>
    <source>
        <strain evidence="2 3">ET3-3</strain>
    </source>
</reference>
<dbReference type="Gene3D" id="3.30.70.100">
    <property type="match status" value="1"/>
</dbReference>
<dbReference type="InterPro" id="IPR007138">
    <property type="entry name" value="ABM_dom"/>
</dbReference>
<dbReference type="SUPFAM" id="SSF54909">
    <property type="entry name" value="Dimeric alpha+beta barrel"/>
    <property type="match status" value="1"/>
</dbReference>
<gene>
    <name evidence="2" type="ORF">GPX89_28770</name>
</gene>
<comment type="caution">
    <text evidence="2">The sequence shown here is derived from an EMBL/GenBank/DDBJ whole genome shotgun (WGS) entry which is preliminary data.</text>
</comment>
<dbReference type="InterPro" id="IPR011008">
    <property type="entry name" value="Dimeric_a/b-barrel"/>
</dbReference>
<accession>A0A7K1V3N0</accession>